<reference evidence="5 7" key="3">
    <citation type="submission" date="2017-11" db="EMBL/GenBank/DDBJ databases">
        <title>De-novo sequencing of pomegranate (Punica granatum L.) genome.</title>
        <authorList>
            <person name="Akparov Z."/>
            <person name="Amiraslanov A."/>
            <person name="Hajiyeva S."/>
            <person name="Abbasov M."/>
            <person name="Kaur K."/>
            <person name="Hamwieh A."/>
            <person name="Solovyev V."/>
            <person name="Salamov A."/>
            <person name="Braich B."/>
            <person name="Kosarev P."/>
            <person name="Mahmoud A."/>
            <person name="Hajiyev E."/>
            <person name="Babayeva S."/>
            <person name="Izzatullayeva V."/>
            <person name="Mammadov A."/>
            <person name="Mammadov A."/>
            <person name="Sharifova S."/>
            <person name="Ojaghi J."/>
            <person name="Eynullazada K."/>
            <person name="Bayramov B."/>
            <person name="Abdulazimova A."/>
            <person name="Shahmuradov I."/>
        </authorList>
    </citation>
    <scope>NUCLEOTIDE SEQUENCE [LARGE SCALE GENOMIC DNA]</scope>
    <source>
        <strain evidence="5">AG2017</strain>
        <strain evidence="7">cv. AG2017</strain>
        <tissue evidence="5">Leaf</tissue>
    </source>
</reference>
<dbReference type="InterPro" id="IPR048913">
    <property type="entry name" value="BetaGal_gal-bd"/>
</dbReference>
<dbReference type="CDD" id="cd22842">
    <property type="entry name" value="Gal_Rha_Lectin_BGal"/>
    <property type="match status" value="1"/>
</dbReference>
<organism evidence="4 6">
    <name type="scientific">Punica granatum</name>
    <name type="common">Pomegranate</name>
    <dbReference type="NCBI Taxonomy" id="22663"/>
    <lineage>
        <taxon>Eukaryota</taxon>
        <taxon>Viridiplantae</taxon>
        <taxon>Streptophyta</taxon>
        <taxon>Embryophyta</taxon>
        <taxon>Tracheophyta</taxon>
        <taxon>Spermatophyta</taxon>
        <taxon>Magnoliopsida</taxon>
        <taxon>eudicotyledons</taxon>
        <taxon>Gunneridae</taxon>
        <taxon>Pentapetalae</taxon>
        <taxon>rosids</taxon>
        <taxon>malvids</taxon>
        <taxon>Myrtales</taxon>
        <taxon>Lythraceae</taxon>
        <taxon>Punica</taxon>
    </lineage>
</organism>
<name>A0A218WYI9_PUNGR</name>
<dbReference type="EMBL" id="PGOL01000304">
    <property type="protein sequence ID" value="PKI72940.1"/>
    <property type="molecule type" value="Genomic_DNA"/>
</dbReference>
<dbReference type="STRING" id="22663.A0A218WYI9"/>
<proteinExistence type="predicted"/>
<evidence type="ECO:0000313" key="4">
    <source>
        <dbReference type="EMBL" id="OWM77616.1"/>
    </source>
</evidence>
<dbReference type="Gene3D" id="2.60.120.260">
    <property type="entry name" value="Galactose-binding domain-like"/>
    <property type="match status" value="1"/>
</dbReference>
<reference evidence="4" key="2">
    <citation type="submission" date="2017-06" db="EMBL/GenBank/DDBJ databases">
        <title>The pomegranate genome and the genomics of punicalagin biosynthesis.</title>
        <authorList>
            <person name="Xu C."/>
        </authorList>
    </citation>
    <scope>NUCLEOTIDE SEQUENCE [LARGE SCALE GENOMIC DNA]</scope>
    <source>
        <tissue evidence="4">Fresh leaf</tissue>
    </source>
</reference>
<dbReference type="InterPro" id="IPR000922">
    <property type="entry name" value="Lectin_gal-bd_dom"/>
</dbReference>
<reference evidence="6" key="1">
    <citation type="journal article" date="2017" name="Plant J.">
        <title>The pomegranate (Punica granatum L.) genome and the genomics of punicalagin biosynthesis.</title>
        <authorList>
            <person name="Qin G."/>
            <person name="Xu C."/>
            <person name="Ming R."/>
            <person name="Tang H."/>
            <person name="Guyot R."/>
            <person name="Kramer E.M."/>
            <person name="Hu Y."/>
            <person name="Yi X."/>
            <person name="Qi Y."/>
            <person name="Xu X."/>
            <person name="Gao Z."/>
            <person name="Pan H."/>
            <person name="Jian J."/>
            <person name="Tian Y."/>
            <person name="Yue Z."/>
            <person name="Xu Y."/>
        </authorList>
    </citation>
    <scope>NUCLEOTIDE SEQUENCE [LARGE SCALE GENOMIC DNA]</scope>
    <source>
        <strain evidence="6">cv. Dabenzi</strain>
    </source>
</reference>
<dbReference type="GO" id="GO:0005975">
    <property type="term" value="P:carbohydrate metabolic process"/>
    <property type="evidence" value="ECO:0007669"/>
    <property type="project" value="InterPro"/>
</dbReference>
<dbReference type="GO" id="GO:0004565">
    <property type="term" value="F:beta-galactosidase activity"/>
    <property type="evidence" value="ECO:0007669"/>
    <property type="project" value="UniProtKB-ARBA"/>
</dbReference>
<dbReference type="SUPFAM" id="SSF49785">
    <property type="entry name" value="Galactose-binding domain-like"/>
    <property type="match status" value="1"/>
</dbReference>
<dbReference type="GO" id="GO:0030246">
    <property type="term" value="F:carbohydrate binding"/>
    <property type="evidence" value="ECO:0007669"/>
    <property type="project" value="InterPro"/>
</dbReference>
<keyword evidence="7" id="KW-1185">Reference proteome</keyword>
<evidence type="ECO:0000259" key="3">
    <source>
        <dbReference type="PROSITE" id="PS50228"/>
    </source>
</evidence>
<keyword evidence="2" id="KW-0326">Glycosidase</keyword>
<dbReference type="EMBL" id="MTKT01002534">
    <property type="protein sequence ID" value="OWM77616.1"/>
    <property type="molecule type" value="Genomic_DNA"/>
</dbReference>
<dbReference type="InterPro" id="IPR001944">
    <property type="entry name" value="Glycoside_Hdrlase_35"/>
</dbReference>
<sequence>MMIGLLIYGPWFNIDGAGVYSVIVDGFENRKLDLTLGDWTYQVTFSAPDGSGPLALDLDSMGKGQAWINNESIGRYHIPRSWVHHGDNLLVLHEEIRGDHLKISILTRTWQEICAFISESDPPPNSWKPNSELHPQSPQLQLSCNKGWLITSVSFASFGTPQGSCGTFCPGSCHVDMLETIRKACIGKDGCSIVVNTNNLGDPCLEVLKTLAVEALCSE</sequence>
<comment type="caution">
    <text evidence="4">The sequence shown here is derived from an EMBL/GenBank/DDBJ whole genome shotgun (WGS) entry which is preliminary data.</text>
</comment>
<protein>
    <recommendedName>
        <fullName evidence="3">SUEL-type lectin domain-containing protein</fullName>
    </recommendedName>
</protein>
<evidence type="ECO:0000313" key="5">
    <source>
        <dbReference type="EMBL" id="PKI72940.1"/>
    </source>
</evidence>
<evidence type="ECO:0000313" key="6">
    <source>
        <dbReference type="Proteomes" id="UP000197138"/>
    </source>
</evidence>
<feature type="domain" description="SUEL-type lectin" evidence="3">
    <location>
        <begin position="134"/>
        <end position="218"/>
    </location>
</feature>
<evidence type="ECO:0000313" key="7">
    <source>
        <dbReference type="Proteomes" id="UP000233551"/>
    </source>
</evidence>
<keyword evidence="1" id="KW-0378">Hydrolase</keyword>
<accession>A0A218WYI9</accession>
<dbReference type="InterPro" id="IPR043159">
    <property type="entry name" value="Lectin_gal-bd_sf"/>
</dbReference>
<gene>
    <name evidence="4" type="ORF">CDL15_Pgr017014</name>
    <name evidence="5" type="ORF">CRG98_006640</name>
</gene>
<dbReference type="Pfam" id="PF02140">
    <property type="entry name" value="SUEL_Lectin"/>
    <property type="match status" value="1"/>
</dbReference>
<dbReference type="Proteomes" id="UP000197138">
    <property type="component" value="Unassembled WGS sequence"/>
</dbReference>
<evidence type="ECO:0000256" key="1">
    <source>
        <dbReference type="ARBA" id="ARBA00022801"/>
    </source>
</evidence>
<dbReference type="PROSITE" id="PS50228">
    <property type="entry name" value="SUEL_LECTIN"/>
    <property type="match status" value="1"/>
</dbReference>
<dbReference type="Proteomes" id="UP000233551">
    <property type="component" value="Unassembled WGS sequence"/>
</dbReference>
<dbReference type="Gene3D" id="2.60.120.740">
    <property type="match status" value="1"/>
</dbReference>
<dbReference type="InterPro" id="IPR008979">
    <property type="entry name" value="Galactose-bd-like_sf"/>
</dbReference>
<dbReference type="Pfam" id="PF21467">
    <property type="entry name" value="BetaGal_gal-bd"/>
    <property type="match status" value="1"/>
</dbReference>
<dbReference type="PANTHER" id="PTHR23421">
    <property type="entry name" value="BETA-GALACTOSIDASE RELATED"/>
    <property type="match status" value="1"/>
</dbReference>
<evidence type="ECO:0000256" key="2">
    <source>
        <dbReference type="ARBA" id="ARBA00023295"/>
    </source>
</evidence>
<dbReference type="AlphaFoldDB" id="A0A218WYI9"/>